<dbReference type="HOGENOM" id="CLU_016869_3_2_1"/>
<dbReference type="Pfam" id="PF04577">
    <property type="entry name" value="Glyco_transf_61"/>
    <property type="match status" value="1"/>
</dbReference>
<dbReference type="EMBL" id="KI393980">
    <property type="protein sequence ID" value="ERN05662.1"/>
    <property type="molecule type" value="Genomic_DNA"/>
</dbReference>
<comment type="subcellular location">
    <subcellularLocation>
        <location evidence="1">Golgi apparatus membrane</location>
        <topology evidence="1">Single-pass type II membrane protein</topology>
    </subcellularLocation>
</comment>
<evidence type="ECO:0000256" key="3">
    <source>
        <dbReference type="ARBA" id="ARBA00022679"/>
    </source>
</evidence>
<evidence type="ECO:0000256" key="4">
    <source>
        <dbReference type="ARBA" id="ARBA00023180"/>
    </source>
</evidence>
<dbReference type="GO" id="GO:0000139">
    <property type="term" value="C:Golgi membrane"/>
    <property type="evidence" value="ECO:0007669"/>
    <property type="project" value="UniProtKB-SubCell"/>
</dbReference>
<keyword evidence="4" id="KW-0325">Glycoprotein</keyword>
<keyword evidence="7" id="KW-1185">Reference proteome</keyword>
<sequence length="427" mass="48613">MDCWGCLQFKAEIQPTVEILPICNTKNKRFDICKLEGDIRIHPNSSTIFLLTSSPPSSWGLPVGRNSWKIQPYVRKGDVTAMQNVKDITVKPFESSVITSNSSLENLSYYVKIPKCTVRHEIPAIIFSTGGYTGNLFHDFTDVLVPLYITSHRFDREVQFVISDMNIWWIRKFQHILKQLSGHDPVNFGDEAEVHCFSSAIAGLEFHRELGTHAGKLQNTSSNELRTESMFDFRALLRRAYFLERERVVLEGGRKPRLLLINRSRSRKFENAKEIMRRSEKLGYEVVTVEANWSTNMTLLAQIVNSCDVMVGVHGAGLTNMVLLPAGAVVIQIVPLGRLEGLASYDFGDPAVAMDLHYLDYRIKPEESSLIKEIPRDDPALVDPISLHKKGWGALRTVYLDKQDVRVDLRRFEKVLKKAKMLLYSRA</sequence>
<dbReference type="eggNOG" id="KOG4698">
    <property type="taxonomic scope" value="Eukaryota"/>
</dbReference>
<evidence type="ECO:0000256" key="2">
    <source>
        <dbReference type="ARBA" id="ARBA00022676"/>
    </source>
</evidence>
<dbReference type="Proteomes" id="UP000017836">
    <property type="component" value="Unassembled WGS sequence"/>
</dbReference>
<evidence type="ECO:0000256" key="1">
    <source>
        <dbReference type="ARBA" id="ARBA00004323"/>
    </source>
</evidence>
<dbReference type="PANTHER" id="PTHR20961:SF5">
    <property type="entry name" value="GLYCOSYLTRANSFERASE-RELATED"/>
    <property type="match status" value="1"/>
</dbReference>
<proteinExistence type="predicted"/>
<feature type="domain" description="Glycosyltransferase 61 catalytic" evidence="5">
    <location>
        <begin position="138"/>
        <end position="331"/>
    </location>
</feature>
<dbReference type="PANTHER" id="PTHR20961">
    <property type="entry name" value="GLYCOSYLTRANSFERASE"/>
    <property type="match status" value="1"/>
</dbReference>
<dbReference type="GO" id="GO:0016757">
    <property type="term" value="F:glycosyltransferase activity"/>
    <property type="evidence" value="ECO:0000318"/>
    <property type="project" value="GO_Central"/>
</dbReference>
<dbReference type="GO" id="GO:0016763">
    <property type="term" value="F:pentosyltransferase activity"/>
    <property type="evidence" value="ECO:0007669"/>
    <property type="project" value="UniProtKB-ARBA"/>
</dbReference>
<accession>W1P719</accession>
<keyword evidence="3" id="KW-0808">Transferase</keyword>
<dbReference type="InterPro" id="IPR007657">
    <property type="entry name" value="Glycosyltransferase_61"/>
</dbReference>
<dbReference type="InterPro" id="IPR049625">
    <property type="entry name" value="Glyco_transf_61_cat"/>
</dbReference>
<keyword evidence="2" id="KW-0328">Glycosyltransferase</keyword>
<dbReference type="Gramene" id="ERN05662">
    <property type="protein sequence ID" value="ERN05662"/>
    <property type="gene ID" value="AMTR_s00006p00157810"/>
</dbReference>
<evidence type="ECO:0000313" key="7">
    <source>
        <dbReference type="Proteomes" id="UP000017836"/>
    </source>
</evidence>
<evidence type="ECO:0000259" key="5">
    <source>
        <dbReference type="Pfam" id="PF04577"/>
    </source>
</evidence>
<organism evidence="6 7">
    <name type="scientific">Amborella trichopoda</name>
    <dbReference type="NCBI Taxonomy" id="13333"/>
    <lineage>
        <taxon>Eukaryota</taxon>
        <taxon>Viridiplantae</taxon>
        <taxon>Streptophyta</taxon>
        <taxon>Embryophyta</taxon>
        <taxon>Tracheophyta</taxon>
        <taxon>Spermatophyta</taxon>
        <taxon>Magnoliopsida</taxon>
        <taxon>Amborellales</taxon>
        <taxon>Amborellaceae</taxon>
        <taxon>Amborella</taxon>
    </lineage>
</organism>
<gene>
    <name evidence="6" type="ORF">AMTR_s00006p00157810</name>
</gene>
<reference evidence="7" key="1">
    <citation type="journal article" date="2013" name="Science">
        <title>The Amborella genome and the evolution of flowering plants.</title>
        <authorList>
            <consortium name="Amborella Genome Project"/>
        </authorList>
    </citation>
    <scope>NUCLEOTIDE SEQUENCE [LARGE SCALE GENOMIC DNA]</scope>
</reference>
<evidence type="ECO:0000313" key="6">
    <source>
        <dbReference type="EMBL" id="ERN05662.1"/>
    </source>
</evidence>
<dbReference type="OMA" id="VHYLEYA"/>
<protein>
    <recommendedName>
        <fullName evidence="5">Glycosyltransferase 61 catalytic domain-containing protein</fullName>
    </recommendedName>
</protein>
<name>W1P719_AMBTC</name>
<dbReference type="AlphaFoldDB" id="W1P719"/>